<gene>
    <name evidence="1" type="ORF">JOE68_001978</name>
</gene>
<protein>
    <submittedName>
        <fullName evidence="1">Uncharacterized protein</fullName>
    </submittedName>
</protein>
<keyword evidence="2" id="KW-1185">Reference proteome</keyword>
<sequence>MEIGTFVTDGMLFDALPRNATGKVLERDPRWVSCAAGDR</sequence>
<comment type="caution">
    <text evidence="1">The sequence shown here is derived from an EMBL/GenBank/DDBJ whole genome shotgun (WGS) entry which is preliminary data.</text>
</comment>
<organism evidence="1 2">
    <name type="scientific">Saccharothrix algeriensis</name>
    <dbReference type="NCBI Taxonomy" id="173560"/>
    <lineage>
        <taxon>Bacteria</taxon>
        <taxon>Bacillati</taxon>
        <taxon>Actinomycetota</taxon>
        <taxon>Actinomycetes</taxon>
        <taxon>Pseudonocardiales</taxon>
        <taxon>Pseudonocardiaceae</taxon>
        <taxon>Saccharothrix</taxon>
    </lineage>
</organism>
<accession>A0ABS2S4F1</accession>
<evidence type="ECO:0000313" key="2">
    <source>
        <dbReference type="Proteomes" id="UP001195724"/>
    </source>
</evidence>
<proteinExistence type="predicted"/>
<dbReference type="Proteomes" id="UP001195724">
    <property type="component" value="Unassembled WGS sequence"/>
</dbReference>
<evidence type="ECO:0000313" key="1">
    <source>
        <dbReference type="EMBL" id="MBM7811113.1"/>
    </source>
</evidence>
<dbReference type="EMBL" id="JAFBCL010000001">
    <property type="protein sequence ID" value="MBM7811113.1"/>
    <property type="molecule type" value="Genomic_DNA"/>
</dbReference>
<reference evidence="1 2" key="1">
    <citation type="submission" date="2021-01" db="EMBL/GenBank/DDBJ databases">
        <title>Sequencing the genomes of 1000 actinobacteria strains.</title>
        <authorList>
            <person name="Klenk H.-P."/>
        </authorList>
    </citation>
    <scope>NUCLEOTIDE SEQUENCE [LARGE SCALE GENOMIC DNA]</scope>
    <source>
        <strain evidence="1 2">DSM 44581</strain>
    </source>
</reference>
<name>A0ABS2S4F1_9PSEU</name>